<accession>A0A401SU89</accession>
<keyword evidence="2" id="KW-1185">Reference proteome</keyword>
<proteinExistence type="predicted"/>
<protein>
    <submittedName>
        <fullName evidence="1">Uncharacterized protein</fullName>
    </submittedName>
</protein>
<sequence length="79" mass="8749">MLLGPVGFSLSLSLPPFLKNWGQTKQRNKEASAKGISRSGLFHSVYDPLHLASTEAHFDGGPHHLHVPALEWKSLMAFR</sequence>
<comment type="caution">
    <text evidence="1">The sequence shown here is derived from an EMBL/GenBank/DDBJ whole genome shotgun (WGS) entry which is preliminary data.</text>
</comment>
<gene>
    <name evidence="1" type="ORF">chiPu_0012432</name>
</gene>
<organism evidence="1 2">
    <name type="scientific">Chiloscyllium punctatum</name>
    <name type="common">Brownbanded bambooshark</name>
    <name type="synonym">Hemiscyllium punctatum</name>
    <dbReference type="NCBI Taxonomy" id="137246"/>
    <lineage>
        <taxon>Eukaryota</taxon>
        <taxon>Metazoa</taxon>
        <taxon>Chordata</taxon>
        <taxon>Craniata</taxon>
        <taxon>Vertebrata</taxon>
        <taxon>Chondrichthyes</taxon>
        <taxon>Elasmobranchii</taxon>
        <taxon>Galeomorphii</taxon>
        <taxon>Galeoidea</taxon>
        <taxon>Orectolobiformes</taxon>
        <taxon>Hemiscylliidae</taxon>
        <taxon>Chiloscyllium</taxon>
    </lineage>
</organism>
<dbReference type="AlphaFoldDB" id="A0A401SU89"/>
<dbReference type="Proteomes" id="UP000287033">
    <property type="component" value="Unassembled WGS sequence"/>
</dbReference>
<dbReference type="EMBL" id="BEZZ01000557">
    <property type="protein sequence ID" value="GCC33961.1"/>
    <property type="molecule type" value="Genomic_DNA"/>
</dbReference>
<reference evidence="1 2" key="1">
    <citation type="journal article" date="2018" name="Nat. Ecol. Evol.">
        <title>Shark genomes provide insights into elasmobranch evolution and the origin of vertebrates.</title>
        <authorList>
            <person name="Hara Y"/>
            <person name="Yamaguchi K"/>
            <person name="Onimaru K"/>
            <person name="Kadota M"/>
            <person name="Koyanagi M"/>
            <person name="Keeley SD"/>
            <person name="Tatsumi K"/>
            <person name="Tanaka K"/>
            <person name="Motone F"/>
            <person name="Kageyama Y"/>
            <person name="Nozu R"/>
            <person name="Adachi N"/>
            <person name="Nishimura O"/>
            <person name="Nakagawa R"/>
            <person name="Tanegashima C"/>
            <person name="Kiyatake I"/>
            <person name="Matsumoto R"/>
            <person name="Murakumo K"/>
            <person name="Nishida K"/>
            <person name="Terakita A"/>
            <person name="Kuratani S"/>
            <person name="Sato K"/>
            <person name="Hyodo S Kuraku.S."/>
        </authorList>
    </citation>
    <scope>NUCLEOTIDE SEQUENCE [LARGE SCALE GENOMIC DNA]</scope>
</reference>
<evidence type="ECO:0000313" key="2">
    <source>
        <dbReference type="Proteomes" id="UP000287033"/>
    </source>
</evidence>
<name>A0A401SU89_CHIPU</name>
<evidence type="ECO:0000313" key="1">
    <source>
        <dbReference type="EMBL" id="GCC33961.1"/>
    </source>
</evidence>